<dbReference type="InterPro" id="IPR029052">
    <property type="entry name" value="Metallo-depent_PP-like"/>
</dbReference>
<dbReference type="SUPFAM" id="SSF56300">
    <property type="entry name" value="Metallo-dependent phosphatases"/>
    <property type="match status" value="1"/>
</dbReference>
<dbReference type="InterPro" id="IPR018946">
    <property type="entry name" value="PhoD-like_MPP"/>
</dbReference>
<gene>
    <name evidence="3" type="ORF">Ae201684_006102</name>
</gene>
<evidence type="ECO:0000256" key="1">
    <source>
        <dbReference type="SAM" id="SignalP"/>
    </source>
</evidence>
<dbReference type="PANTHER" id="PTHR37031">
    <property type="entry name" value="METALLOPHOSPHATASE BINDING DOMAIN PROTEIN"/>
    <property type="match status" value="1"/>
</dbReference>
<dbReference type="Gene3D" id="3.60.21.70">
    <property type="entry name" value="PhoD-like phosphatase"/>
    <property type="match status" value="1"/>
</dbReference>
<dbReference type="VEuPathDB" id="FungiDB:AeMF1_004731"/>
<dbReference type="AlphaFoldDB" id="A0A6G0XD75"/>
<dbReference type="PANTHER" id="PTHR37031:SF2">
    <property type="entry name" value="PHOD-LIKE PHOSPHATASE METALLOPHOSPHATASE DOMAIN-CONTAINING PROTEIN"/>
    <property type="match status" value="1"/>
</dbReference>
<name>A0A6G0XD75_9STRA</name>
<dbReference type="Proteomes" id="UP000481153">
    <property type="component" value="Unassembled WGS sequence"/>
</dbReference>
<keyword evidence="1" id="KW-0732">Signal</keyword>
<comment type="caution">
    <text evidence="3">The sequence shown here is derived from an EMBL/GenBank/DDBJ whole genome shotgun (WGS) entry which is preliminary data.</text>
</comment>
<feature type="chain" id="PRO_5026119488" description="PhoD-like phosphatase metallophosphatase domain-containing protein" evidence="1">
    <location>
        <begin position="17"/>
        <end position="521"/>
    </location>
</feature>
<sequence length="521" mass="59119">MMWLTMVAALCLAVAGQTPLDLKALGRPTEEELRRNQMDMLVIVGSVTSSSARVVYEPLVADKMSDLTVTLWLDGEHVVEEKSHHQYRAYPYALAYSDLTPNSTYVVTIALGETIRGSAQFRTTPLDIAVERLTLVSLSCDRFLQDVDDSHWKTLAQDIQDDPSYFGTIHMGDQIYADDLVTNFQRAPFESALRAFRGLYRRGFGRPAVQQILRRGAHYMMIDDHDIINNWSRDVFATYNTFARAGLQAFYEYQYQLLGDITDLPKAFDSTSRGELYRPVYHAVSLGKNQLELVFADTRFERGLTLKSNELMSKTQLSFVEAALAKNASHFVVFSPLPLFFHTETSGALAETFDKEFYPGHFLFRQRVDQLWTLLSSKSIPSVHLIAGDLHMAHQASVCDPGHSKCIPQLVSSGMTIGSTSMNERKILFFHYLVSQWLQKGACLWAVVTRASTGVCVYTEYTYYGQNYLKITWDHGKLSTAFVTKPFDEKVDQVLEWILQWVLDFRFCAALGAILALRAWM</sequence>
<dbReference type="Pfam" id="PF09423">
    <property type="entry name" value="PhoD"/>
    <property type="match status" value="1"/>
</dbReference>
<dbReference type="InterPro" id="IPR038607">
    <property type="entry name" value="PhoD-like_sf"/>
</dbReference>
<accession>A0A6G0XD75</accession>
<evidence type="ECO:0000259" key="2">
    <source>
        <dbReference type="Pfam" id="PF09423"/>
    </source>
</evidence>
<proteinExistence type="predicted"/>
<evidence type="ECO:0000313" key="3">
    <source>
        <dbReference type="EMBL" id="KAF0738115.1"/>
    </source>
</evidence>
<organism evidence="3 4">
    <name type="scientific">Aphanomyces euteiches</name>
    <dbReference type="NCBI Taxonomy" id="100861"/>
    <lineage>
        <taxon>Eukaryota</taxon>
        <taxon>Sar</taxon>
        <taxon>Stramenopiles</taxon>
        <taxon>Oomycota</taxon>
        <taxon>Saprolegniomycetes</taxon>
        <taxon>Saprolegniales</taxon>
        <taxon>Verrucalvaceae</taxon>
        <taxon>Aphanomyces</taxon>
    </lineage>
</organism>
<keyword evidence="4" id="KW-1185">Reference proteome</keyword>
<evidence type="ECO:0000313" key="4">
    <source>
        <dbReference type="Proteomes" id="UP000481153"/>
    </source>
</evidence>
<reference evidence="3 4" key="1">
    <citation type="submission" date="2019-07" db="EMBL/GenBank/DDBJ databases">
        <title>Genomics analysis of Aphanomyces spp. identifies a new class of oomycete effector associated with host adaptation.</title>
        <authorList>
            <person name="Gaulin E."/>
        </authorList>
    </citation>
    <scope>NUCLEOTIDE SEQUENCE [LARGE SCALE GENOMIC DNA]</scope>
    <source>
        <strain evidence="3 4">ATCC 201684</strain>
    </source>
</reference>
<feature type="signal peptide" evidence="1">
    <location>
        <begin position="1"/>
        <end position="16"/>
    </location>
</feature>
<dbReference type="EMBL" id="VJMJ01000079">
    <property type="protein sequence ID" value="KAF0738115.1"/>
    <property type="molecule type" value="Genomic_DNA"/>
</dbReference>
<protein>
    <recommendedName>
        <fullName evidence="2">PhoD-like phosphatase metallophosphatase domain-containing protein</fullName>
    </recommendedName>
</protein>
<feature type="domain" description="PhoD-like phosphatase metallophosphatase" evidence="2">
    <location>
        <begin position="136"/>
        <end position="422"/>
    </location>
</feature>